<dbReference type="Pfam" id="PF05157">
    <property type="entry name" value="MshEN"/>
    <property type="match status" value="1"/>
</dbReference>
<dbReference type="RefSeq" id="WP_399844190.1">
    <property type="nucleotide sequence ID" value="NZ_JBITWC010000013.1"/>
</dbReference>
<dbReference type="SUPFAM" id="SSF52540">
    <property type="entry name" value="P-loop containing nucleoside triphosphate hydrolases"/>
    <property type="match status" value="1"/>
</dbReference>
<dbReference type="PANTHER" id="PTHR30258">
    <property type="entry name" value="TYPE II SECRETION SYSTEM PROTEIN GSPE-RELATED"/>
    <property type="match status" value="1"/>
</dbReference>
<name>A0ABW8BSS1_9GAMM</name>
<reference evidence="5 6" key="1">
    <citation type="submission" date="2024-10" db="EMBL/GenBank/DDBJ databases">
        <title>The Natural Products Discovery Center: Release of the First 8490 Sequenced Strains for Exploring Actinobacteria Biosynthetic Diversity.</title>
        <authorList>
            <person name="Kalkreuter E."/>
            <person name="Kautsar S.A."/>
            <person name="Yang D."/>
            <person name="Bader C.D."/>
            <person name="Teijaro C.N."/>
            <person name="Fluegel L."/>
            <person name="Davis C.M."/>
            <person name="Simpson J.R."/>
            <person name="Lauterbach L."/>
            <person name="Steele A.D."/>
            <person name="Gui C."/>
            <person name="Meng S."/>
            <person name="Li G."/>
            <person name="Viehrig K."/>
            <person name="Ye F."/>
            <person name="Su P."/>
            <person name="Kiefer A.F."/>
            <person name="Nichols A."/>
            <person name="Cepeda A.J."/>
            <person name="Yan W."/>
            <person name="Fan B."/>
            <person name="Jiang Y."/>
            <person name="Adhikari A."/>
            <person name="Zheng C.-J."/>
            <person name="Schuster L."/>
            <person name="Cowan T.M."/>
            <person name="Smanski M.J."/>
            <person name="Chevrette M.G."/>
            <person name="De Carvalho L.P.S."/>
            <person name="Shen B."/>
        </authorList>
    </citation>
    <scope>NUCLEOTIDE SEQUENCE [LARGE SCALE GENOMIC DNA]</scope>
    <source>
        <strain evidence="5 6">NPDC077409</strain>
    </source>
</reference>
<dbReference type="EMBL" id="JBITWC010000013">
    <property type="protein sequence ID" value="MFI8750280.1"/>
    <property type="molecule type" value="Genomic_DNA"/>
</dbReference>
<dbReference type="Gene3D" id="3.30.450.90">
    <property type="match status" value="1"/>
</dbReference>
<sequence>MDIVASGPQRTDAPELGDTLLRLGILEPIQLAYARQKQAVTGESLNQILVRLGLVADSDLARVLAEYHGLPYISQEECPTPDPEVLQLFTREACLAHGVLPLRIVAGQLEAVLGNADPERAASLIQRRTGLTPNLRQGDFVAVARRIESAYSLRQRSALSAFEREYRQLRQDTQGSFPIDELINQLLVLAVSERATDIHLQPEPQSLHMAFRIDGVLVPIMALDRELMRLVSAIKVISAMDISDNLRPQDGRFSATLDNQAYDVRVSTSITPQGESVVLRLLPKGVSVAGLEELGFAPEHLECLQGLFQQPHGIFLMTGPTGSGKTTTLHAGLRPLGMTGKSILTVEDPIEYELPVASQTQVNRKANYTFDTAIRHFLRHDPDIMLVGEIRDGETAEAAIRAAETGHLVLSTLHVNSVSGVVGRLMALGITPQALAETLIGCINQRLARCLCSHCKEPVATPEHIPSGFESLLGEVQHFRAVGCEHCRQTGYHGRVPVYEMLIVDAPLARWVEERGMRAELAGLLTPGNHVSIWETGARLVREGLTTVDELMRVLGSRDVLVPAMRSL</sequence>
<evidence type="ECO:0000256" key="1">
    <source>
        <dbReference type="ARBA" id="ARBA00006611"/>
    </source>
</evidence>
<dbReference type="Proteomes" id="UP001614338">
    <property type="component" value="Unassembled WGS sequence"/>
</dbReference>
<dbReference type="InterPro" id="IPR027417">
    <property type="entry name" value="P-loop_NTPase"/>
</dbReference>
<comment type="similarity">
    <text evidence="1">Belongs to the GSP E family.</text>
</comment>
<evidence type="ECO:0000313" key="6">
    <source>
        <dbReference type="Proteomes" id="UP001614338"/>
    </source>
</evidence>
<dbReference type="Gene3D" id="1.10.40.70">
    <property type="match status" value="1"/>
</dbReference>
<gene>
    <name evidence="5" type="ORF">ACIGG6_09770</name>
</gene>
<evidence type="ECO:0000256" key="3">
    <source>
        <dbReference type="ARBA" id="ARBA00022840"/>
    </source>
</evidence>
<dbReference type="SUPFAM" id="SSF160246">
    <property type="entry name" value="EspE N-terminal domain-like"/>
    <property type="match status" value="1"/>
</dbReference>
<dbReference type="InterPro" id="IPR037257">
    <property type="entry name" value="T2SS_E_N_sf"/>
</dbReference>
<dbReference type="InterPro" id="IPR007831">
    <property type="entry name" value="T2SS_GspE_N"/>
</dbReference>
<dbReference type="Pfam" id="PF00437">
    <property type="entry name" value="T2SSE"/>
    <property type="match status" value="1"/>
</dbReference>
<dbReference type="CDD" id="cd01129">
    <property type="entry name" value="PulE-GspE-like"/>
    <property type="match status" value="1"/>
</dbReference>
<dbReference type="Gene3D" id="3.40.50.300">
    <property type="entry name" value="P-loop containing nucleotide triphosphate hydrolases"/>
    <property type="match status" value="1"/>
</dbReference>
<feature type="domain" description="Bacterial type II secretion system protein E" evidence="4">
    <location>
        <begin position="378"/>
        <end position="392"/>
    </location>
</feature>
<keyword evidence="6" id="KW-1185">Reference proteome</keyword>
<evidence type="ECO:0000259" key="4">
    <source>
        <dbReference type="PROSITE" id="PS00662"/>
    </source>
</evidence>
<evidence type="ECO:0000313" key="5">
    <source>
        <dbReference type="EMBL" id="MFI8750280.1"/>
    </source>
</evidence>
<dbReference type="PANTHER" id="PTHR30258:SF2">
    <property type="entry name" value="COMG OPERON PROTEIN 1"/>
    <property type="match status" value="1"/>
</dbReference>
<evidence type="ECO:0000256" key="2">
    <source>
        <dbReference type="ARBA" id="ARBA00022741"/>
    </source>
</evidence>
<accession>A0ABW8BSS1</accession>
<dbReference type="InterPro" id="IPR001482">
    <property type="entry name" value="T2SS/T4SS_dom"/>
</dbReference>
<organism evidence="5 6">
    <name type="scientific">Vreelandella lionensis</name>
    <dbReference type="NCBI Taxonomy" id="1144478"/>
    <lineage>
        <taxon>Bacteria</taxon>
        <taxon>Pseudomonadati</taxon>
        <taxon>Pseudomonadota</taxon>
        <taxon>Gammaproteobacteria</taxon>
        <taxon>Oceanospirillales</taxon>
        <taxon>Halomonadaceae</taxon>
        <taxon>Vreelandella</taxon>
    </lineage>
</organism>
<keyword evidence="3" id="KW-0067">ATP-binding</keyword>
<proteinExistence type="inferred from homology"/>
<protein>
    <submittedName>
        <fullName evidence="5">GspE/PulE family protein</fullName>
    </submittedName>
</protein>
<comment type="caution">
    <text evidence="5">The sequence shown here is derived from an EMBL/GenBank/DDBJ whole genome shotgun (WGS) entry which is preliminary data.</text>
</comment>
<dbReference type="PROSITE" id="PS00662">
    <property type="entry name" value="T2SP_E"/>
    <property type="match status" value="1"/>
</dbReference>
<keyword evidence="2" id="KW-0547">Nucleotide-binding</keyword>